<accession>A0ABS6EKT9</accession>
<reference evidence="2 3" key="1">
    <citation type="submission" date="2021-06" db="EMBL/GenBank/DDBJ databases">
        <authorList>
            <person name="Sun Q."/>
            <person name="Li D."/>
        </authorList>
    </citation>
    <scope>NUCLEOTIDE SEQUENCE [LARGE SCALE GENOMIC DNA]</scope>
    <source>
        <strain evidence="2 3">MSJ-11</strain>
    </source>
</reference>
<keyword evidence="1" id="KW-1133">Transmembrane helix</keyword>
<keyword evidence="1" id="KW-0472">Membrane</keyword>
<dbReference type="Proteomes" id="UP000726170">
    <property type="component" value="Unassembled WGS sequence"/>
</dbReference>
<evidence type="ECO:0000256" key="1">
    <source>
        <dbReference type="SAM" id="Phobius"/>
    </source>
</evidence>
<gene>
    <name evidence="2" type="ORF">KQI86_15985</name>
</gene>
<feature type="transmembrane region" description="Helical" evidence="1">
    <location>
        <begin position="123"/>
        <end position="142"/>
    </location>
</feature>
<feature type="transmembrane region" description="Helical" evidence="1">
    <location>
        <begin position="6"/>
        <end position="24"/>
    </location>
</feature>
<keyword evidence="1" id="KW-0812">Transmembrane</keyword>
<sequence>MENKKSLALFFSLIPGAGHLYLGLQKKGLQIMVAFFGLIALTDWISLPIIGMFIPIIWFYSIFDVRKAIYNPQSCEDNLNLSFDFIHVKYLGYIFIIIGVMAIFRNVIFPLTHIHIDWQITRYIRTSIISLIFIAIGSKMLLDNRK</sequence>
<name>A0ABS6EKT9_9CLOT</name>
<organism evidence="2 3">
    <name type="scientific">Clostridium mobile</name>
    <dbReference type="NCBI Taxonomy" id="2841512"/>
    <lineage>
        <taxon>Bacteria</taxon>
        <taxon>Bacillati</taxon>
        <taxon>Bacillota</taxon>
        <taxon>Clostridia</taxon>
        <taxon>Eubacteriales</taxon>
        <taxon>Clostridiaceae</taxon>
        <taxon>Clostridium</taxon>
    </lineage>
</organism>
<dbReference type="RefSeq" id="WP_216440424.1">
    <property type="nucleotide sequence ID" value="NZ_JAHLQF010000004.1"/>
</dbReference>
<proteinExistence type="predicted"/>
<evidence type="ECO:0000313" key="2">
    <source>
        <dbReference type="EMBL" id="MBU5485820.1"/>
    </source>
</evidence>
<feature type="transmembrane region" description="Helical" evidence="1">
    <location>
        <begin position="90"/>
        <end position="111"/>
    </location>
</feature>
<dbReference type="EMBL" id="JAHLQF010000004">
    <property type="protein sequence ID" value="MBU5485820.1"/>
    <property type="molecule type" value="Genomic_DNA"/>
</dbReference>
<comment type="caution">
    <text evidence="2">The sequence shown here is derived from an EMBL/GenBank/DDBJ whole genome shotgun (WGS) entry which is preliminary data.</text>
</comment>
<feature type="transmembrane region" description="Helical" evidence="1">
    <location>
        <begin position="31"/>
        <end position="60"/>
    </location>
</feature>
<evidence type="ECO:0008006" key="4">
    <source>
        <dbReference type="Google" id="ProtNLM"/>
    </source>
</evidence>
<protein>
    <recommendedName>
        <fullName evidence="4">TM2 domain-containing protein</fullName>
    </recommendedName>
</protein>
<evidence type="ECO:0000313" key="3">
    <source>
        <dbReference type="Proteomes" id="UP000726170"/>
    </source>
</evidence>
<keyword evidence="3" id="KW-1185">Reference proteome</keyword>